<dbReference type="PANTHER" id="PTHR21534:SF0">
    <property type="entry name" value="KATANIN-INTERACTING PROTEIN"/>
    <property type="match status" value="1"/>
</dbReference>
<organism evidence="3 4">
    <name type="scientific">Strigamia maritima</name>
    <name type="common">European centipede</name>
    <name type="synonym">Geophilus maritimus</name>
    <dbReference type="NCBI Taxonomy" id="126957"/>
    <lineage>
        <taxon>Eukaryota</taxon>
        <taxon>Metazoa</taxon>
        <taxon>Ecdysozoa</taxon>
        <taxon>Arthropoda</taxon>
        <taxon>Myriapoda</taxon>
        <taxon>Chilopoda</taxon>
        <taxon>Pleurostigmophora</taxon>
        <taxon>Geophilomorpha</taxon>
        <taxon>Linotaeniidae</taxon>
        <taxon>Strigamia</taxon>
    </lineage>
</organism>
<dbReference type="PhylomeDB" id="T1J5N1"/>
<reference evidence="3" key="2">
    <citation type="submission" date="2015-02" db="UniProtKB">
        <authorList>
            <consortium name="EnsemblMetazoa"/>
        </authorList>
    </citation>
    <scope>IDENTIFICATION</scope>
</reference>
<feature type="domain" description="KATNIP" evidence="2">
    <location>
        <begin position="542"/>
        <end position="698"/>
    </location>
</feature>
<dbReference type="Pfam" id="PF14652">
    <property type="entry name" value="DUF4457"/>
    <property type="match status" value="3"/>
</dbReference>
<dbReference type="EnsemblMetazoa" id="SMAR008935-RA">
    <property type="protein sequence ID" value="SMAR008935-PA"/>
    <property type="gene ID" value="SMAR008935"/>
</dbReference>
<protein>
    <recommendedName>
        <fullName evidence="2">KATNIP domain-containing protein</fullName>
    </recommendedName>
</protein>
<dbReference type="InterPro" id="IPR026704">
    <property type="entry name" value="KATNIP"/>
</dbReference>
<dbReference type="PANTHER" id="PTHR21534">
    <property type="entry name" value="KATANIN-INTERACTING PROTEIN"/>
    <property type="match status" value="1"/>
</dbReference>
<proteinExistence type="predicted"/>
<dbReference type="OMA" id="IFCYDES"/>
<dbReference type="Proteomes" id="UP000014500">
    <property type="component" value="Unassembled WGS sequence"/>
</dbReference>
<feature type="region of interest" description="Disordered" evidence="1">
    <location>
        <begin position="365"/>
        <end position="428"/>
    </location>
</feature>
<evidence type="ECO:0000259" key="2">
    <source>
        <dbReference type="Pfam" id="PF14652"/>
    </source>
</evidence>
<evidence type="ECO:0000313" key="3">
    <source>
        <dbReference type="EnsemblMetazoa" id="SMAR008935-PA"/>
    </source>
</evidence>
<accession>T1J5N1</accession>
<reference evidence="4" key="1">
    <citation type="submission" date="2011-05" db="EMBL/GenBank/DDBJ databases">
        <authorList>
            <person name="Richards S.R."/>
            <person name="Qu J."/>
            <person name="Jiang H."/>
            <person name="Jhangiani S.N."/>
            <person name="Agravi P."/>
            <person name="Goodspeed R."/>
            <person name="Gross S."/>
            <person name="Mandapat C."/>
            <person name="Jackson L."/>
            <person name="Mathew T."/>
            <person name="Pu L."/>
            <person name="Thornton R."/>
            <person name="Saada N."/>
            <person name="Wilczek-Boney K.B."/>
            <person name="Lee S."/>
            <person name="Kovar C."/>
            <person name="Wu Y."/>
            <person name="Scherer S.E."/>
            <person name="Worley K.C."/>
            <person name="Muzny D.M."/>
            <person name="Gibbs R."/>
        </authorList>
    </citation>
    <scope>NUCLEOTIDE SEQUENCE</scope>
    <source>
        <strain evidence="4">Brora</strain>
    </source>
</reference>
<dbReference type="InterPro" id="IPR027859">
    <property type="entry name" value="KATNIP_dom"/>
</dbReference>
<feature type="compositionally biased region" description="Low complexity" evidence="1">
    <location>
        <begin position="371"/>
        <end position="382"/>
    </location>
</feature>
<dbReference type="STRING" id="126957.T1J5N1"/>
<dbReference type="EMBL" id="JH431866">
    <property type="status" value="NOT_ANNOTATED_CDS"/>
    <property type="molecule type" value="Genomic_DNA"/>
</dbReference>
<feature type="compositionally biased region" description="Basic and acidic residues" evidence="1">
    <location>
        <begin position="385"/>
        <end position="403"/>
    </location>
</feature>
<name>T1J5N1_STRMM</name>
<dbReference type="HOGENOM" id="CLU_003418_0_0_1"/>
<evidence type="ECO:0000313" key="4">
    <source>
        <dbReference type="Proteomes" id="UP000014500"/>
    </source>
</evidence>
<feature type="domain" description="KATNIP" evidence="2">
    <location>
        <begin position="82"/>
        <end position="270"/>
    </location>
</feature>
<dbReference type="eggNOG" id="ENOG502QRY1">
    <property type="taxonomic scope" value="Eukaryota"/>
</dbReference>
<sequence length="1072" mass="120913">MELQSNVTNTKRLLSAKYIEPSASVVNNMEDVLRAIQRENQTIDTIYLPDICKEKPNSNRVQTPVCLLMSESESLSSCTVKLEIASNWGHPFRVGLTEIQFLDDHKNCIEVIKTNGSNICEQKGNLSNLHNGKTKTVKERYMWSCTLHNEPVTLWFYLLNEPASIKIWNFNRSIKVCMIYSIGELTVSFDCFFSIAKDLLIGVRQARISINNRLVFDGILDKACGNQVFDYSQTVVVANETEVNLLCMQNFFTKTIVMDNKTNKEDYSSDISLRSTSAVASDRILHDASERRTQSGVVGKRVEIEMNKFPMNLGTSNLKSSKSLYNYSSQPKPKWLEKYPQDARVNMHGKPSWLKGLDINMKEPFLEPMKSGNNSRNNSGLGRQRKYESEPRIDLMGHEESLLKKTTPSLLEDEDSRPSREGSAKYGRRAIQTPLQSWGDPLIKGHLGPLIGHEELTRTRSRRNIDKNLEESWTSLHMFNHHHRGRLSINMEGDVLDSYLNITDKIPKVVSASSEPDDIMSIGSTNSDFIVPELPEGQHIVINIKTTWGDRHYVGLNGVEVFGSTGDCVKVQTISADPADINILPEYSKDPRVVSNLIDGIYRTRDDMHLWLTPFSSGKDHLVFITFEKHVKIAMIRIWNYNKSRIHSFRGAKDLEINLDKICIFKGEIAQACGGIQGGIEAFGDTILFTTDEAILENIARHDGTFSSYTTLTTEIVKEEILFERPPTAHQLAEGERPMTSAFERRNISKDLDNTSQAASFKLFKGETLELNALCNWGDPNWIGLTGLEILDEVGEVLSVASNALSTPIEDLTAAKTLNRLLDGNNVTTQEKNMWLASFTSGLDFKIRISFAKSVKISGIRLWNYNRSQELSYRGVKFLQISLDNKLISPPEGFLIRKGPGNVHFDFAQEVNFGGPPNYSLLSLTTSKHSDKYCATDKDYEAPAMPRGFIFQFQLYSTWGDPYYVGLNGIEVYDAVGNKICLSENNIAAYPDSVNVLDNVHDDIRTPDKLIDGVNNAADGHHMWLAPVLPCVLNRIYIVFDYPVTISMIKLWNYTKTSNRGVKEFGVSFFTC</sequence>
<keyword evidence="4" id="KW-1185">Reference proteome</keyword>
<dbReference type="AlphaFoldDB" id="T1J5N1"/>
<feature type="domain" description="KATNIP" evidence="2">
    <location>
        <begin position="772"/>
        <end position="1067"/>
    </location>
</feature>
<evidence type="ECO:0000256" key="1">
    <source>
        <dbReference type="SAM" id="MobiDB-lite"/>
    </source>
</evidence>